<feature type="transmembrane region" description="Helical" evidence="1">
    <location>
        <begin position="58"/>
        <end position="76"/>
    </location>
</feature>
<dbReference type="AlphaFoldDB" id="A0A084JEW8"/>
<reference evidence="2 3" key="1">
    <citation type="submission" date="2014-07" db="EMBL/GenBank/DDBJ databases">
        <title>Draft genome of Clostridium sulfidigenes 113A isolated from sediments associated with methane hydrate from Krishna Godavari basin.</title>
        <authorList>
            <person name="Honkalas V.S."/>
            <person name="Dabir A.P."/>
            <person name="Arora P."/>
            <person name="Dhakephalkar P.K."/>
        </authorList>
    </citation>
    <scope>NUCLEOTIDE SEQUENCE [LARGE SCALE GENOMIC DNA]</scope>
    <source>
        <strain evidence="2 3">113A</strain>
    </source>
</reference>
<keyword evidence="1" id="KW-0812">Transmembrane</keyword>
<evidence type="ECO:0000313" key="2">
    <source>
        <dbReference type="EMBL" id="KEZ87502.1"/>
    </source>
</evidence>
<evidence type="ECO:0008006" key="4">
    <source>
        <dbReference type="Google" id="ProtNLM"/>
    </source>
</evidence>
<protein>
    <recommendedName>
        <fullName evidence="4">DUF5673 domain-containing protein</fullName>
    </recommendedName>
</protein>
<feature type="transmembrane region" description="Helical" evidence="1">
    <location>
        <begin position="6"/>
        <end position="22"/>
    </location>
</feature>
<keyword evidence="1" id="KW-1133">Transmembrane helix</keyword>
<accession>A0A084JEW8</accession>
<dbReference type="EMBL" id="JPMD01000011">
    <property type="protein sequence ID" value="KEZ87502.1"/>
    <property type="molecule type" value="Genomic_DNA"/>
</dbReference>
<gene>
    <name evidence="2" type="ORF">IO99_05340</name>
</gene>
<keyword evidence="1" id="KW-0472">Membrane</keyword>
<dbReference type="Proteomes" id="UP000028542">
    <property type="component" value="Unassembled WGS sequence"/>
</dbReference>
<evidence type="ECO:0000256" key="1">
    <source>
        <dbReference type="SAM" id="Phobius"/>
    </source>
</evidence>
<sequence length="154" mass="18236">MKIFDIIIPVLLILIILKQLKYIKALIIQIRKRLIEIVIVLFGIIIFIGIMYFYANTWIHYIIGILCIFAFISSWIKQGISSQGFISMYRYKEIILWNEIEKVQVTNSKDVKVKLFGGFMEQTFHFKTSDYHKVINILKEKLPVEAELEINNYK</sequence>
<name>A0A084JEW8_9CLOT</name>
<proteinExistence type="predicted"/>
<evidence type="ECO:0000313" key="3">
    <source>
        <dbReference type="Proteomes" id="UP000028542"/>
    </source>
</evidence>
<keyword evidence="3" id="KW-1185">Reference proteome</keyword>
<dbReference type="eggNOG" id="ENOG5030GDU">
    <property type="taxonomic scope" value="Bacteria"/>
</dbReference>
<comment type="caution">
    <text evidence="2">The sequence shown here is derived from an EMBL/GenBank/DDBJ whole genome shotgun (WGS) entry which is preliminary data.</text>
</comment>
<feature type="transmembrane region" description="Helical" evidence="1">
    <location>
        <begin position="34"/>
        <end position="52"/>
    </location>
</feature>
<organism evidence="2 3">
    <name type="scientific">Clostridium sulfidigenes</name>
    <dbReference type="NCBI Taxonomy" id="318464"/>
    <lineage>
        <taxon>Bacteria</taxon>
        <taxon>Bacillati</taxon>
        <taxon>Bacillota</taxon>
        <taxon>Clostridia</taxon>
        <taxon>Eubacteriales</taxon>
        <taxon>Clostridiaceae</taxon>
        <taxon>Clostridium</taxon>
    </lineage>
</organism>
<dbReference type="RefSeq" id="WP_035131033.1">
    <property type="nucleotide sequence ID" value="NZ_JPMD01000011.1"/>
</dbReference>